<comment type="caution">
    <text evidence="10">The sequence shown here is derived from an EMBL/GenBank/DDBJ whole genome shotgun (WGS) entry which is preliminary data.</text>
</comment>
<dbReference type="GO" id="GO:0005634">
    <property type="term" value="C:nucleus"/>
    <property type="evidence" value="ECO:0007669"/>
    <property type="project" value="UniProtKB-SubCell"/>
</dbReference>
<keyword evidence="6" id="KW-0238">DNA-binding</keyword>
<dbReference type="PANTHER" id="PTHR16515">
    <property type="entry name" value="PR DOMAIN ZINC FINGER PROTEIN"/>
    <property type="match status" value="1"/>
</dbReference>
<evidence type="ECO:0000259" key="9">
    <source>
        <dbReference type="PROSITE" id="PS50157"/>
    </source>
</evidence>
<dbReference type="FunFam" id="3.30.160.60:FF:000100">
    <property type="entry name" value="Zinc finger 45-like"/>
    <property type="match status" value="2"/>
</dbReference>
<feature type="domain" description="C2H2-type" evidence="9">
    <location>
        <begin position="891"/>
        <end position="918"/>
    </location>
</feature>
<dbReference type="PANTHER" id="PTHR16515:SF49">
    <property type="entry name" value="GASTRULA ZINC FINGER PROTEIN XLCGF49.1-LIKE-RELATED"/>
    <property type="match status" value="1"/>
</dbReference>
<proteinExistence type="predicted"/>
<dbReference type="GO" id="GO:0008270">
    <property type="term" value="F:zinc ion binding"/>
    <property type="evidence" value="ECO:0007669"/>
    <property type="project" value="UniProtKB-KW"/>
</dbReference>
<dbReference type="Pfam" id="PF00096">
    <property type="entry name" value="zf-C2H2"/>
    <property type="match status" value="4"/>
</dbReference>
<feature type="domain" description="C2H2-type" evidence="9">
    <location>
        <begin position="753"/>
        <end position="780"/>
    </location>
</feature>
<protein>
    <recommendedName>
        <fullName evidence="9">C2H2-type domain-containing protein</fullName>
    </recommendedName>
</protein>
<organism evidence="10 11">
    <name type="scientific">Allacma fusca</name>
    <dbReference type="NCBI Taxonomy" id="39272"/>
    <lineage>
        <taxon>Eukaryota</taxon>
        <taxon>Metazoa</taxon>
        <taxon>Ecdysozoa</taxon>
        <taxon>Arthropoda</taxon>
        <taxon>Hexapoda</taxon>
        <taxon>Collembola</taxon>
        <taxon>Symphypleona</taxon>
        <taxon>Sminthuridae</taxon>
        <taxon>Allacma</taxon>
    </lineage>
</organism>
<dbReference type="EMBL" id="CAJVCH010169489">
    <property type="protein sequence ID" value="CAG7728849.1"/>
    <property type="molecule type" value="Genomic_DNA"/>
</dbReference>
<keyword evidence="3" id="KW-0677">Repeat</keyword>
<feature type="domain" description="C2H2-type" evidence="9">
    <location>
        <begin position="809"/>
        <end position="837"/>
    </location>
</feature>
<feature type="domain" description="C2H2-type" evidence="9">
    <location>
        <begin position="781"/>
        <end position="808"/>
    </location>
</feature>
<name>A0A8J2K0K6_9HEXA</name>
<dbReference type="PROSITE" id="PS50157">
    <property type="entry name" value="ZINC_FINGER_C2H2_2"/>
    <property type="match status" value="7"/>
</dbReference>
<dbReference type="PROSITE" id="PS00028">
    <property type="entry name" value="ZINC_FINGER_C2H2_1"/>
    <property type="match status" value="6"/>
</dbReference>
<keyword evidence="4 8" id="KW-0863">Zinc-finger</keyword>
<evidence type="ECO:0000256" key="6">
    <source>
        <dbReference type="ARBA" id="ARBA00023125"/>
    </source>
</evidence>
<evidence type="ECO:0000256" key="7">
    <source>
        <dbReference type="ARBA" id="ARBA00023242"/>
    </source>
</evidence>
<keyword evidence="11" id="KW-1185">Reference proteome</keyword>
<evidence type="ECO:0000256" key="5">
    <source>
        <dbReference type="ARBA" id="ARBA00022833"/>
    </source>
</evidence>
<dbReference type="GO" id="GO:0043565">
    <property type="term" value="F:sequence-specific DNA binding"/>
    <property type="evidence" value="ECO:0007669"/>
    <property type="project" value="UniProtKB-ARBA"/>
</dbReference>
<dbReference type="InterPro" id="IPR013087">
    <property type="entry name" value="Znf_C2H2_type"/>
</dbReference>
<dbReference type="InterPro" id="IPR050331">
    <property type="entry name" value="Zinc_finger"/>
</dbReference>
<dbReference type="Proteomes" id="UP000708208">
    <property type="component" value="Unassembled WGS sequence"/>
</dbReference>
<dbReference type="OrthoDB" id="8117402at2759"/>
<feature type="domain" description="C2H2-type" evidence="9">
    <location>
        <begin position="947"/>
        <end position="974"/>
    </location>
</feature>
<evidence type="ECO:0000256" key="2">
    <source>
        <dbReference type="ARBA" id="ARBA00022723"/>
    </source>
</evidence>
<comment type="subcellular location">
    <subcellularLocation>
        <location evidence="1">Nucleus</location>
    </subcellularLocation>
</comment>
<dbReference type="GO" id="GO:0045893">
    <property type="term" value="P:positive regulation of DNA-templated transcription"/>
    <property type="evidence" value="ECO:0007669"/>
    <property type="project" value="UniProtKB-ARBA"/>
</dbReference>
<sequence length="1002" mass="111256">MNNILKLPGRLSNYFLQKWDITAGRTFLNKRDSLRSEFRERSTMASSMQEEEILNCPDCQLQALQQQQNQMPNNHEHMLSNTNQQLKDHVQPYQPSRSYDLTNQMESNDTRPNSDDVLPAYHGKDQLTNITTGAYKNPSSNLQTSQCPPVQNLQSSMAGTSLLLSVSSTANQNSSNMLPNSNPCLTSIPMDGCDVSGYCATCAVLDLPSNDKYYRSSISGHSVFPTMFYRQPPPIPGFSPIPDCGPWSNCNSNDFGPYTYSTYAQQTSSGDYYSACNLLPSTQSPTGPPENTNQAGTLSSCSFSFTSNNSLGNENQCLKKENGTPSHPKGFIDESANDDDDSVIPICISSSSEDTSDSGSFISQREVIVEDVDDEDGASVSMSLCNIDRNHKCAICQNLIMTDCPSPLVNIFENIHEDITAEDLDITVSSGDIEIGGIEDEVRDFHTKKSLPNGPQITFGRLSYLLSIPLTAFRAVFDLEDIEKIPDADSQSAALCSKCGKLANTIDSLEKQFRSNCITLKQCFQQQAAFIALKPVQIPDAVGIPSAEAQTLFPGTREQNSCSDPPEKISPTFSTCNFSRSVSKQTQTDPMIECSKECLLTFEAISGSNFPNSKLTSTKDTMTDYNDTLTTNNLSYSDGNNGGHLTSAQLLRDSQSPSSNTIIFNELNLTYGRMLGDNITLESGNQENFRTDSPMGNLNLGTDIHDFTCSFIPAISKEKELPEIFNSCNSPDDSSSMSLNSLEDSLPSKRSKLLCEECGKILGCRRTFENHLKRHHNDFTHKCQACLKGFANEATLAIHTRTHTGEKPFQCRQCNKSFAAKSNMISHEEICKQQISPGGDLMQSKVPLTNAACNQSSSQEKKLQCQKCGICFRLKSRLEQHKQKGCKAKVLECSHCSKKFSKRSEMKIHLLMHDGMKPYFCDICGISFSTKGNQIAHTRTHWVEKRFKCDICGKGFHRKQALQLHYNRHNGMKPYGCNICERKFYDPSNLQNHKKVHHKRSA</sequence>
<dbReference type="FunFam" id="3.30.160.60:FF:001732">
    <property type="entry name" value="Zgc:162936"/>
    <property type="match status" value="1"/>
</dbReference>
<dbReference type="AlphaFoldDB" id="A0A8J2K0K6"/>
<evidence type="ECO:0000313" key="10">
    <source>
        <dbReference type="EMBL" id="CAG7728849.1"/>
    </source>
</evidence>
<accession>A0A8J2K0K6</accession>
<evidence type="ECO:0000256" key="3">
    <source>
        <dbReference type="ARBA" id="ARBA00022737"/>
    </source>
</evidence>
<feature type="domain" description="C2H2-type" evidence="9">
    <location>
        <begin position="919"/>
        <end position="946"/>
    </location>
</feature>
<evidence type="ECO:0000256" key="8">
    <source>
        <dbReference type="PROSITE-ProRule" id="PRU00042"/>
    </source>
</evidence>
<evidence type="ECO:0000256" key="4">
    <source>
        <dbReference type="ARBA" id="ARBA00022771"/>
    </source>
</evidence>
<dbReference type="SMART" id="SM00355">
    <property type="entry name" value="ZnF_C2H2"/>
    <property type="match status" value="8"/>
</dbReference>
<evidence type="ECO:0000313" key="11">
    <source>
        <dbReference type="Proteomes" id="UP000708208"/>
    </source>
</evidence>
<feature type="domain" description="C2H2-type" evidence="9">
    <location>
        <begin position="975"/>
        <end position="1002"/>
    </location>
</feature>
<keyword evidence="5" id="KW-0862">Zinc</keyword>
<gene>
    <name evidence="10" type="ORF">AFUS01_LOCUS17603</name>
</gene>
<dbReference type="GO" id="GO:0005694">
    <property type="term" value="C:chromosome"/>
    <property type="evidence" value="ECO:0007669"/>
    <property type="project" value="UniProtKB-ARBA"/>
</dbReference>
<reference evidence="10" key="1">
    <citation type="submission" date="2021-06" db="EMBL/GenBank/DDBJ databases">
        <authorList>
            <person name="Hodson N. C."/>
            <person name="Mongue J. A."/>
            <person name="Jaron S. K."/>
        </authorList>
    </citation>
    <scope>NUCLEOTIDE SEQUENCE</scope>
</reference>
<keyword evidence="7" id="KW-0539">Nucleus</keyword>
<keyword evidence="2" id="KW-0479">Metal-binding</keyword>
<evidence type="ECO:0000256" key="1">
    <source>
        <dbReference type="ARBA" id="ARBA00004123"/>
    </source>
</evidence>